<feature type="region of interest" description="Disordered" evidence="1">
    <location>
        <begin position="157"/>
        <end position="259"/>
    </location>
</feature>
<dbReference type="InterPro" id="IPR036508">
    <property type="entry name" value="Chitin-bd_dom_sf"/>
</dbReference>
<reference evidence="3 5" key="1">
    <citation type="submission" date="2008-03" db="EMBL/GenBank/DDBJ databases">
        <title>Annotation of Ixodes scapularis.</title>
        <authorList>
            <consortium name="Ixodes scapularis Genome Project Consortium"/>
            <person name="Caler E."/>
            <person name="Hannick L.I."/>
            <person name="Bidwell S."/>
            <person name="Joardar V."/>
            <person name="Thiagarajan M."/>
            <person name="Amedeo P."/>
            <person name="Galinsky K.J."/>
            <person name="Schobel S."/>
            <person name="Inman J."/>
            <person name="Hostetler J."/>
            <person name="Miller J."/>
            <person name="Hammond M."/>
            <person name="Megy K."/>
            <person name="Lawson D."/>
            <person name="Kodira C."/>
            <person name="Sutton G."/>
            <person name="Meyer J."/>
            <person name="Hill C.A."/>
            <person name="Birren B."/>
            <person name="Nene V."/>
            <person name="Collins F."/>
            <person name="Alarcon-Chaidez F."/>
            <person name="Wikel S."/>
            <person name="Strausberg R."/>
        </authorList>
    </citation>
    <scope>NUCLEOTIDE SEQUENCE [LARGE SCALE GENOMIC DNA]</scope>
    <source>
        <strain evidence="5">Wikel</strain>
        <strain evidence="3">Wikel colony</strain>
    </source>
</reference>
<dbReference type="GO" id="GO:0005576">
    <property type="term" value="C:extracellular region"/>
    <property type="evidence" value="ECO:0007669"/>
    <property type="project" value="InterPro"/>
</dbReference>
<feature type="compositionally biased region" description="Low complexity" evidence="1">
    <location>
        <begin position="227"/>
        <end position="245"/>
    </location>
</feature>
<evidence type="ECO:0000259" key="2">
    <source>
        <dbReference type="PROSITE" id="PS50940"/>
    </source>
</evidence>
<organism>
    <name type="scientific">Ixodes scapularis</name>
    <name type="common">Black-legged tick</name>
    <name type="synonym">Deer tick</name>
    <dbReference type="NCBI Taxonomy" id="6945"/>
    <lineage>
        <taxon>Eukaryota</taxon>
        <taxon>Metazoa</taxon>
        <taxon>Ecdysozoa</taxon>
        <taxon>Arthropoda</taxon>
        <taxon>Chelicerata</taxon>
        <taxon>Arachnida</taxon>
        <taxon>Acari</taxon>
        <taxon>Parasitiformes</taxon>
        <taxon>Ixodida</taxon>
        <taxon>Ixodoidea</taxon>
        <taxon>Ixodidae</taxon>
        <taxon>Ixodinae</taxon>
        <taxon>Ixodes</taxon>
    </lineage>
</organism>
<dbReference type="Pfam" id="PF01607">
    <property type="entry name" value="CBM_14"/>
    <property type="match status" value="1"/>
</dbReference>
<keyword evidence="5" id="KW-1185">Reference proteome</keyword>
<dbReference type="Proteomes" id="UP000001555">
    <property type="component" value="Unassembled WGS sequence"/>
</dbReference>
<dbReference type="EMBL" id="ABJB010697994">
    <property type="status" value="NOT_ANNOTATED_CDS"/>
    <property type="molecule type" value="Genomic_DNA"/>
</dbReference>
<dbReference type="VEuPathDB" id="VectorBase:ISCP_019454"/>
<dbReference type="EMBL" id="ABJB010394512">
    <property type="status" value="NOT_ANNOTATED_CDS"/>
    <property type="molecule type" value="Genomic_DNA"/>
</dbReference>
<dbReference type="VEuPathDB" id="VectorBase:ISCW009481"/>
<dbReference type="PaxDb" id="6945-B7Q1A5"/>
<dbReference type="SMART" id="SM00494">
    <property type="entry name" value="ChtBD2"/>
    <property type="match status" value="1"/>
</dbReference>
<proteinExistence type="predicted"/>
<dbReference type="InterPro" id="IPR052976">
    <property type="entry name" value="Scoloptoxin-like"/>
</dbReference>
<evidence type="ECO:0000313" key="5">
    <source>
        <dbReference type="Proteomes" id="UP000001555"/>
    </source>
</evidence>
<dbReference type="EMBL" id="DS836627">
    <property type="protein sequence ID" value="EEC12627.1"/>
    <property type="molecule type" value="Genomic_DNA"/>
</dbReference>
<feature type="compositionally biased region" description="Polar residues" evidence="1">
    <location>
        <begin position="508"/>
        <end position="517"/>
    </location>
</feature>
<dbReference type="EnsemblMetazoa" id="ISCW009481-RA">
    <property type="protein sequence ID" value="ISCW009481-PA"/>
    <property type="gene ID" value="ISCW009481"/>
</dbReference>
<dbReference type="Gene3D" id="3.20.20.80">
    <property type="entry name" value="Glycosidases"/>
    <property type="match status" value="1"/>
</dbReference>
<feature type="compositionally biased region" description="Low complexity" evidence="1">
    <location>
        <begin position="371"/>
        <end position="388"/>
    </location>
</feature>
<name>B7Q1A5_IXOSC</name>
<dbReference type="InParanoid" id="B7Q1A5"/>
<dbReference type="PANTHER" id="PTHR22933">
    <property type="entry name" value="FI18007P1-RELATED"/>
    <property type="match status" value="1"/>
</dbReference>
<feature type="compositionally biased region" description="Polar residues" evidence="1">
    <location>
        <begin position="187"/>
        <end position="196"/>
    </location>
</feature>
<feature type="domain" description="Chitin-binding type-2" evidence="2">
    <location>
        <begin position="266"/>
        <end position="323"/>
    </location>
</feature>
<feature type="compositionally biased region" description="Low complexity" evidence="1">
    <location>
        <begin position="410"/>
        <end position="434"/>
    </location>
</feature>
<evidence type="ECO:0000256" key="1">
    <source>
        <dbReference type="SAM" id="MobiDB-lite"/>
    </source>
</evidence>
<dbReference type="HOGENOM" id="CLU_521032_0_0_1"/>
<reference evidence="4" key="2">
    <citation type="submission" date="2020-05" db="UniProtKB">
        <authorList>
            <consortium name="EnsemblMetazoa"/>
        </authorList>
    </citation>
    <scope>IDENTIFICATION</scope>
    <source>
        <strain evidence="4">wikel</strain>
    </source>
</reference>
<dbReference type="PANTHER" id="PTHR22933:SF31">
    <property type="entry name" value="FI18007P1"/>
    <property type="match status" value="1"/>
</dbReference>
<dbReference type="PROSITE" id="PS50940">
    <property type="entry name" value="CHIT_BIND_II"/>
    <property type="match status" value="1"/>
</dbReference>
<sequence length="523" mass="57748">MSLEKALAQPRVPSWREAADDLKTRGRRPRISPEMRRHALLLPGKGETRAAPAKEEVYKGQVYFARIVFSPLVRRLLHSFLPPCVWFCFFWGPSSAVLCLLLLVACHPRGLPAPPSPAHLESHLPRSGPDGAANMRLTILAIAVIATLATASAYKPKRQVQYQPGGSRGSSAAPYEGYQQQQPQAQSFRPQVSAPPQQGYDPNVYQPQQQAQPRRQTVQSFGGGLARPQQQQQRPQQQDNRQQTQSEEEEEEQKPNPLTLLLEKSTFTCSGKTDGYYSDNSVDCQVFHYCVAGAKHSWMCPEGTVFHQVHLNCVPASQDICNTAEKFFFVNDYLHKELESRGPNNTVQYAQRYYPDGYVLGDPFTVPSGSQPQPQAPQQQYQEPRQQPQPQPRQRFRPEQAPRGPPAGFQQYQPQPPSYTAQAPSQQPASSPAQFGGAQPSRGSGNFGGLPPTRVYTIPAQARPAADATPSYLYRQGGSPSTAQQQQQSSVKTSTTSRSSIVLPPSSPKTGNFTSTKLPPHPG</sequence>
<feature type="compositionally biased region" description="Low complexity" evidence="1">
    <location>
        <begin position="479"/>
        <end position="500"/>
    </location>
</feature>
<feature type="compositionally biased region" description="Low complexity" evidence="1">
    <location>
        <begin position="206"/>
        <end position="216"/>
    </location>
</feature>
<feature type="region of interest" description="Disordered" evidence="1">
    <location>
        <begin position="361"/>
        <end position="523"/>
    </location>
</feature>
<dbReference type="GO" id="GO:0008061">
    <property type="term" value="F:chitin binding"/>
    <property type="evidence" value="ECO:0007669"/>
    <property type="project" value="InterPro"/>
</dbReference>
<dbReference type="EMBL" id="ABJB010506989">
    <property type="status" value="NOT_ANNOTATED_CDS"/>
    <property type="molecule type" value="Genomic_DNA"/>
</dbReference>
<dbReference type="OrthoDB" id="7426044at2759"/>
<accession>B7Q1A5</accession>
<protein>
    <recommendedName>
        <fullName evidence="2">Chitin-binding type-2 domain-containing protein</fullName>
    </recommendedName>
</protein>
<dbReference type="VEuPathDB" id="VectorBase:ISCI009481"/>
<evidence type="ECO:0000313" key="4">
    <source>
        <dbReference type="EnsemblMetazoa" id="ISCW009481-PA"/>
    </source>
</evidence>
<dbReference type="InterPro" id="IPR002557">
    <property type="entry name" value="Chitin-bd_dom"/>
</dbReference>
<gene>
    <name evidence="3" type="ORF">IscW_ISCW009481</name>
</gene>
<dbReference type="AlphaFoldDB" id="B7Q1A5"/>
<evidence type="ECO:0000313" key="3">
    <source>
        <dbReference type="EMBL" id="EEC12627.1"/>
    </source>
</evidence>
<dbReference type="SUPFAM" id="SSF57625">
    <property type="entry name" value="Invertebrate chitin-binding proteins"/>
    <property type="match status" value="1"/>
</dbReference>